<name>A0A835TNW4_CHLIN</name>
<organism evidence="2 3">
    <name type="scientific">Chlamydomonas incerta</name>
    <dbReference type="NCBI Taxonomy" id="51695"/>
    <lineage>
        <taxon>Eukaryota</taxon>
        <taxon>Viridiplantae</taxon>
        <taxon>Chlorophyta</taxon>
        <taxon>core chlorophytes</taxon>
        <taxon>Chlorophyceae</taxon>
        <taxon>CS clade</taxon>
        <taxon>Chlamydomonadales</taxon>
        <taxon>Chlamydomonadaceae</taxon>
        <taxon>Chlamydomonas</taxon>
    </lineage>
</organism>
<keyword evidence="3" id="KW-1185">Reference proteome</keyword>
<feature type="compositionally biased region" description="Polar residues" evidence="1">
    <location>
        <begin position="7"/>
        <end position="20"/>
    </location>
</feature>
<proteinExistence type="predicted"/>
<evidence type="ECO:0000313" key="2">
    <source>
        <dbReference type="EMBL" id="KAG2442461.1"/>
    </source>
</evidence>
<feature type="region of interest" description="Disordered" evidence="1">
    <location>
        <begin position="1"/>
        <end position="27"/>
    </location>
</feature>
<dbReference type="EMBL" id="JAEHOC010000004">
    <property type="protein sequence ID" value="KAG2442461.1"/>
    <property type="molecule type" value="Genomic_DNA"/>
</dbReference>
<sequence length="217" mass="24593">MLLAHHINTSSRQYRQQPLRRSSRTPAVGARATFASLKQPVRKHIIMRVASLADDAEAAGPAAPHEPSLAQAVEKLAAEVGGVRGQLDQLRIIALQEARWGRVRPALQALQAKGCAYGRGGDPHSGTTRDMLEWALRRMLAPSSIWINLDDFHRQRWEEEYGSYYDDEYDVYDRYERYGRRQPVEKQVVEQLRSELAELTGLHLVAYEGVFIVEGKD</sequence>
<evidence type="ECO:0000256" key="1">
    <source>
        <dbReference type="SAM" id="MobiDB-lite"/>
    </source>
</evidence>
<gene>
    <name evidence="2" type="ORF">HXX76_002547</name>
</gene>
<reference evidence="2" key="1">
    <citation type="journal article" date="2020" name="bioRxiv">
        <title>Comparative genomics of Chlamydomonas.</title>
        <authorList>
            <person name="Craig R.J."/>
            <person name="Hasan A.R."/>
            <person name="Ness R.W."/>
            <person name="Keightley P.D."/>
        </authorList>
    </citation>
    <scope>NUCLEOTIDE SEQUENCE</scope>
    <source>
        <strain evidence="2">SAG 7.73</strain>
    </source>
</reference>
<dbReference type="OrthoDB" id="10539687at2759"/>
<dbReference type="AlphaFoldDB" id="A0A835TNW4"/>
<protein>
    <submittedName>
        <fullName evidence="2">Uncharacterized protein</fullName>
    </submittedName>
</protein>
<comment type="caution">
    <text evidence="2">The sequence shown here is derived from an EMBL/GenBank/DDBJ whole genome shotgun (WGS) entry which is preliminary data.</text>
</comment>
<dbReference type="Proteomes" id="UP000650467">
    <property type="component" value="Unassembled WGS sequence"/>
</dbReference>
<evidence type="ECO:0000313" key="3">
    <source>
        <dbReference type="Proteomes" id="UP000650467"/>
    </source>
</evidence>
<accession>A0A835TNW4</accession>